<dbReference type="Proteomes" id="UP000256661">
    <property type="component" value="Unassembled WGS sequence"/>
</dbReference>
<name>A0A3D9SWW1_9ACTN</name>
<organism evidence="1 2">
    <name type="scientific">Thermomonospora umbrina</name>
    <dbReference type="NCBI Taxonomy" id="111806"/>
    <lineage>
        <taxon>Bacteria</taxon>
        <taxon>Bacillati</taxon>
        <taxon>Actinomycetota</taxon>
        <taxon>Actinomycetes</taxon>
        <taxon>Streptosporangiales</taxon>
        <taxon>Thermomonosporaceae</taxon>
        <taxon>Thermomonospora</taxon>
    </lineage>
</organism>
<reference evidence="1 2" key="1">
    <citation type="submission" date="2018-08" db="EMBL/GenBank/DDBJ databases">
        <title>Sequencing the genomes of 1000 actinobacteria strains.</title>
        <authorList>
            <person name="Klenk H.-P."/>
        </authorList>
    </citation>
    <scope>NUCLEOTIDE SEQUENCE [LARGE SCALE GENOMIC DNA]</scope>
    <source>
        <strain evidence="1 2">DSM 43927</strain>
    </source>
</reference>
<accession>A0A3D9SWW1</accession>
<evidence type="ECO:0000313" key="1">
    <source>
        <dbReference type="EMBL" id="REF00440.1"/>
    </source>
</evidence>
<dbReference type="OrthoDB" id="4238150at2"/>
<dbReference type="AlphaFoldDB" id="A0A3D9SWW1"/>
<proteinExistence type="predicted"/>
<keyword evidence="2" id="KW-1185">Reference proteome</keyword>
<sequence length="238" mass="25632">MGVISESSQELRRRVGRGDGNALWALLERAAGGEDIGLVADALERPEGRDVLFHLVGLMGGDHANALLGLLSRLGDRVEPDQRVGSPADVWTVYGWEAEPDDSEEANEIPGFVVVSPEIDPAARSVLRACERFYNVVLDGRELPEEMVDTAVDENGLDLYSPNCVFGPYVTSSGLLVHADTKGEIQAGMVKTMLRILKEELVADGLPAYVHVPSPDRLGEMIEATVAAGAEEWTPAGR</sequence>
<comment type="caution">
    <text evidence="1">The sequence shown here is derived from an EMBL/GenBank/DDBJ whole genome shotgun (WGS) entry which is preliminary data.</text>
</comment>
<dbReference type="EMBL" id="QTTT01000001">
    <property type="protein sequence ID" value="REF00440.1"/>
    <property type="molecule type" value="Genomic_DNA"/>
</dbReference>
<gene>
    <name evidence="1" type="ORF">DFJ69_5976</name>
</gene>
<evidence type="ECO:0000313" key="2">
    <source>
        <dbReference type="Proteomes" id="UP000256661"/>
    </source>
</evidence>
<protein>
    <submittedName>
        <fullName evidence="1">Uncharacterized protein</fullName>
    </submittedName>
</protein>